<dbReference type="Pfam" id="PF13026">
    <property type="entry name" value="DUF3887"/>
    <property type="match status" value="1"/>
</dbReference>
<gene>
    <name evidence="3" type="ORF">EV197_2724</name>
</gene>
<name>A0A4Q7NYR2_9FLAO</name>
<evidence type="ECO:0000313" key="4">
    <source>
        <dbReference type="Proteomes" id="UP000292262"/>
    </source>
</evidence>
<proteinExistence type="predicted"/>
<reference evidence="3 4" key="1">
    <citation type="submission" date="2019-02" db="EMBL/GenBank/DDBJ databases">
        <title>Genomic Encyclopedia of Type Strains, Phase IV (KMG-IV): sequencing the most valuable type-strain genomes for metagenomic binning, comparative biology and taxonomic classification.</title>
        <authorList>
            <person name="Goeker M."/>
        </authorList>
    </citation>
    <scope>NUCLEOTIDE SEQUENCE [LARGE SCALE GENOMIC DNA]</scope>
    <source>
        <strain evidence="3 4">DSM 17196</strain>
    </source>
</reference>
<comment type="caution">
    <text evidence="3">The sequence shown here is derived from an EMBL/GenBank/DDBJ whole genome shotgun (WGS) entry which is preliminary data.</text>
</comment>
<protein>
    <submittedName>
        <fullName evidence="3">Uncharacterized protein DUF3887</fullName>
    </submittedName>
</protein>
<dbReference type="InterPro" id="IPR024981">
    <property type="entry name" value="DUF3887"/>
</dbReference>
<dbReference type="Proteomes" id="UP000292262">
    <property type="component" value="Unassembled WGS sequence"/>
</dbReference>
<dbReference type="InterPro" id="IPR032710">
    <property type="entry name" value="NTF2-like_dom_sf"/>
</dbReference>
<dbReference type="Gene3D" id="3.10.450.590">
    <property type="match status" value="1"/>
</dbReference>
<feature type="chain" id="PRO_5020650684" evidence="1">
    <location>
        <begin position="19"/>
        <end position="118"/>
    </location>
</feature>
<dbReference type="RefSeq" id="WP_130287262.1">
    <property type="nucleotide sequence ID" value="NZ_SGXE01000003.1"/>
</dbReference>
<dbReference type="EMBL" id="SGXE01000003">
    <property type="protein sequence ID" value="RZS92586.1"/>
    <property type="molecule type" value="Genomic_DNA"/>
</dbReference>
<sequence>MKYKILLLFFLCSFAVVAQEGETYKKTTKAFQENFNAQNVDAIFEMYSADMQNAMTKEGVERFVKGCYEQFGNLKTIMFKETTEGVHRYNAEFDNVTLIMELMLTDDGKIGEIQFQEL</sequence>
<accession>A0A4Q7NYR2</accession>
<dbReference type="OrthoDB" id="1162645at2"/>
<keyword evidence="4" id="KW-1185">Reference proteome</keyword>
<evidence type="ECO:0000256" key="1">
    <source>
        <dbReference type="SAM" id="SignalP"/>
    </source>
</evidence>
<dbReference type="AlphaFoldDB" id="A0A4Q7NYR2"/>
<dbReference type="SUPFAM" id="SSF54427">
    <property type="entry name" value="NTF2-like"/>
    <property type="match status" value="1"/>
</dbReference>
<feature type="domain" description="DUF3887" evidence="2">
    <location>
        <begin position="30"/>
        <end position="110"/>
    </location>
</feature>
<keyword evidence="1" id="KW-0732">Signal</keyword>
<organism evidence="3 4">
    <name type="scientific">Aquimarina brevivitae</name>
    <dbReference type="NCBI Taxonomy" id="323412"/>
    <lineage>
        <taxon>Bacteria</taxon>
        <taxon>Pseudomonadati</taxon>
        <taxon>Bacteroidota</taxon>
        <taxon>Flavobacteriia</taxon>
        <taxon>Flavobacteriales</taxon>
        <taxon>Flavobacteriaceae</taxon>
        <taxon>Aquimarina</taxon>
    </lineage>
</organism>
<evidence type="ECO:0000259" key="2">
    <source>
        <dbReference type="Pfam" id="PF13026"/>
    </source>
</evidence>
<feature type="signal peptide" evidence="1">
    <location>
        <begin position="1"/>
        <end position="18"/>
    </location>
</feature>
<evidence type="ECO:0000313" key="3">
    <source>
        <dbReference type="EMBL" id="RZS92586.1"/>
    </source>
</evidence>